<accession>A9ECU2</accession>
<proteinExistence type="predicted"/>
<dbReference type="EMBL" id="ABIB01000020">
    <property type="protein sequence ID" value="EDP94313.1"/>
    <property type="molecule type" value="Genomic_DNA"/>
</dbReference>
<feature type="signal peptide" evidence="2">
    <location>
        <begin position="1"/>
        <end position="18"/>
    </location>
</feature>
<evidence type="ECO:0000313" key="5">
    <source>
        <dbReference type="Proteomes" id="UP000002945"/>
    </source>
</evidence>
<evidence type="ECO:0000256" key="1">
    <source>
        <dbReference type="ARBA" id="ARBA00022729"/>
    </source>
</evidence>
<name>A9ECU2_9FLAO</name>
<dbReference type="STRING" id="391587.KAOT1_04150"/>
<dbReference type="OrthoDB" id="9757947at2"/>
<reference evidence="4 5" key="1">
    <citation type="journal article" date="2011" name="J. Bacteriol.">
        <title>Genome sequence of the algicidal bacterium Kordia algicida OT-1.</title>
        <authorList>
            <person name="Lee H.S."/>
            <person name="Kang S.G."/>
            <person name="Kwon K.K."/>
            <person name="Lee J.H."/>
            <person name="Kim S.J."/>
        </authorList>
    </citation>
    <scope>NUCLEOTIDE SEQUENCE [LARGE SCALE GENOMIC DNA]</scope>
    <source>
        <strain evidence="4 5">OT-1</strain>
    </source>
</reference>
<dbReference type="Proteomes" id="UP000002945">
    <property type="component" value="Unassembled WGS sequence"/>
</dbReference>
<dbReference type="SUPFAM" id="SSF101898">
    <property type="entry name" value="NHL repeat"/>
    <property type="match status" value="1"/>
</dbReference>
<dbReference type="InterPro" id="IPR026444">
    <property type="entry name" value="Secre_tail"/>
</dbReference>
<keyword evidence="1 2" id="KW-0732">Signal</keyword>
<dbReference type="NCBIfam" id="TIGR04183">
    <property type="entry name" value="Por_Secre_tail"/>
    <property type="match status" value="1"/>
</dbReference>
<dbReference type="AlphaFoldDB" id="A9ECU2"/>
<evidence type="ECO:0000256" key="2">
    <source>
        <dbReference type="SAM" id="SignalP"/>
    </source>
</evidence>
<sequence>MKKKILLLFLGCTSFVLAQQPYKIKTKDSGANLMFQYTKGTVFNNQFYFNANSDETPVYTLLQYDGISRAKTLGLVPLTNQPVVGQTTTPVEFNNKLYFGANIGNFGNELCVYDGVNPPTLVADIYTGFIGGVPRSSNPDNFFVFNGKLLFAANGESGGVELHEYDGVNPPVKYEVNPFNSSNPNYFTEFNSKLYFAADGADGNELYEYDGVNAPTLVADINPIGNGLDDAYPAYLTVFNGKLHFAAQGDTGGTELWEYDGVNAPSLVADLNASGGSEPQNLIVFNGNLYFTADDGTNGRELWMYDGTNTPSMVADINLFGDGFRLANQGDPLDFVILDNTLYFAGDDGSNGNELMQYDGINPPSQVADINLGLMDSNPRAFTVYNGAIYFSAEEFGQYHLYKYHPNETRFLDIPPSGQTWFAADNWSNGVPTASMEVYLPETADIALPVDAEAKKLTLEDGAQLEVKKGINLDIDGDLGIATTATLELEADNDQSATLFVAGTSTGDIVYKRQELSNNQPYLFSPPVAMSLKDFVDYPNQNVATNIANDKYLIGVYNDANTEGNKWEYVDKASVDADMEGSFVPAKGYQIEFSLGGPNYYFTGEQQANATTGVPLVMGEWNSVGNPYLSFYAANGDANSALADNASSLDDAYKALYFWSQSQGKYIPVTEEAINTRYIHPGQGFLVKAKPAQANSFVFLANRRSEQPATSTVSFNGIFNSFNGQETASSLELSINNLVSTLINLQSGTTNGLDIGEDIGNFDAESLDIYTKLVDPTLSTANFSIQSIGDTAEESIPLGIKANAGTYTIRATFHNNISGNVYLQDTQENTLTEIADNTFEYTFTLAQNTNGTGRFFIVTSNQVLSTEESKLSETILYSANKTIHVKNITTEIKTISIYDLSGKLITVVDTQNENQVAINMSNASSGIYLVTLKGNNSVSHKKVMLQ</sequence>
<feature type="domain" description="Secretion system C-terminal sorting" evidence="3">
    <location>
        <begin position="881"/>
        <end position="944"/>
    </location>
</feature>
<protein>
    <recommendedName>
        <fullName evidence="3">Secretion system C-terminal sorting domain-containing protein</fullName>
    </recommendedName>
</protein>
<comment type="caution">
    <text evidence="4">The sequence shown here is derived from an EMBL/GenBank/DDBJ whole genome shotgun (WGS) entry which is preliminary data.</text>
</comment>
<dbReference type="RefSeq" id="WP_007093401.1">
    <property type="nucleotide sequence ID" value="NZ_CP142125.1"/>
</dbReference>
<feature type="chain" id="PRO_5002734659" description="Secretion system C-terminal sorting domain-containing protein" evidence="2">
    <location>
        <begin position="19"/>
        <end position="946"/>
    </location>
</feature>
<organism evidence="4 5">
    <name type="scientific">Kordia algicida OT-1</name>
    <dbReference type="NCBI Taxonomy" id="391587"/>
    <lineage>
        <taxon>Bacteria</taxon>
        <taxon>Pseudomonadati</taxon>
        <taxon>Bacteroidota</taxon>
        <taxon>Flavobacteriia</taxon>
        <taxon>Flavobacteriales</taxon>
        <taxon>Flavobacteriaceae</taxon>
        <taxon>Kordia</taxon>
    </lineage>
</organism>
<dbReference type="HOGENOM" id="CLU_310743_0_0_10"/>
<dbReference type="Pfam" id="PF18962">
    <property type="entry name" value="Por_Secre_tail"/>
    <property type="match status" value="1"/>
</dbReference>
<dbReference type="eggNOG" id="COG1520">
    <property type="taxonomic scope" value="Bacteria"/>
</dbReference>
<keyword evidence="5" id="KW-1185">Reference proteome</keyword>
<evidence type="ECO:0000259" key="3">
    <source>
        <dbReference type="Pfam" id="PF18962"/>
    </source>
</evidence>
<gene>
    <name evidence="4" type="ORF">KAOT1_04150</name>
</gene>
<evidence type="ECO:0000313" key="4">
    <source>
        <dbReference type="EMBL" id="EDP94313.1"/>
    </source>
</evidence>